<accession>X0WBY1</accession>
<dbReference type="AlphaFoldDB" id="X0WBY1"/>
<sequence>MCAYSSTNANAIVTTDNVTRLLVSIYNEETRQMTEIRTRPERNIKGFKVWYPPQKKETIVAEINVRTINGFR</sequence>
<organism evidence="1">
    <name type="scientific">marine sediment metagenome</name>
    <dbReference type="NCBI Taxonomy" id="412755"/>
    <lineage>
        <taxon>unclassified sequences</taxon>
        <taxon>metagenomes</taxon>
        <taxon>ecological metagenomes</taxon>
    </lineage>
</organism>
<reference evidence="1" key="1">
    <citation type="journal article" date="2014" name="Front. Microbiol.">
        <title>High frequency of phylogenetically diverse reductive dehalogenase-homologous genes in deep subseafloor sedimentary metagenomes.</title>
        <authorList>
            <person name="Kawai M."/>
            <person name="Futagami T."/>
            <person name="Toyoda A."/>
            <person name="Takaki Y."/>
            <person name="Nishi S."/>
            <person name="Hori S."/>
            <person name="Arai W."/>
            <person name="Tsubouchi T."/>
            <person name="Morono Y."/>
            <person name="Uchiyama I."/>
            <person name="Ito T."/>
            <person name="Fujiyama A."/>
            <person name="Inagaki F."/>
            <person name="Takami H."/>
        </authorList>
    </citation>
    <scope>NUCLEOTIDE SEQUENCE</scope>
    <source>
        <strain evidence="1">Expedition CK06-06</strain>
    </source>
</reference>
<name>X0WBY1_9ZZZZ</name>
<gene>
    <name evidence="1" type="ORF">S01H1_48584</name>
</gene>
<proteinExistence type="predicted"/>
<dbReference type="EMBL" id="BARS01031203">
    <property type="protein sequence ID" value="GAG28160.1"/>
    <property type="molecule type" value="Genomic_DNA"/>
</dbReference>
<protein>
    <submittedName>
        <fullName evidence="1">Uncharacterized protein</fullName>
    </submittedName>
</protein>
<evidence type="ECO:0000313" key="1">
    <source>
        <dbReference type="EMBL" id="GAG28160.1"/>
    </source>
</evidence>
<comment type="caution">
    <text evidence="1">The sequence shown here is derived from an EMBL/GenBank/DDBJ whole genome shotgun (WGS) entry which is preliminary data.</text>
</comment>